<evidence type="ECO:0000256" key="1">
    <source>
        <dbReference type="ARBA" id="ARBA00005854"/>
    </source>
</evidence>
<dbReference type="CDD" id="cd12183">
    <property type="entry name" value="LDH_like_2"/>
    <property type="match status" value="1"/>
</dbReference>
<dbReference type="InterPro" id="IPR058205">
    <property type="entry name" value="D-LDH-like"/>
</dbReference>
<dbReference type="InterPro" id="IPR029753">
    <property type="entry name" value="D-isomer_DH_CS"/>
</dbReference>
<dbReference type="InterPro" id="IPR006140">
    <property type="entry name" value="D-isomer_DH_NAD-bd"/>
</dbReference>
<dbReference type="RefSeq" id="WP_066880411.1">
    <property type="nucleotide sequence ID" value="NZ_LODL01000007.1"/>
</dbReference>
<dbReference type="InterPro" id="IPR006139">
    <property type="entry name" value="D-isomer_2_OHA_DH_cat_dom"/>
</dbReference>
<accession>A0A133XM89</accession>
<evidence type="ECO:0000256" key="3">
    <source>
        <dbReference type="ARBA" id="ARBA00023027"/>
    </source>
</evidence>
<dbReference type="Pfam" id="PF00389">
    <property type="entry name" value="2-Hacid_dh"/>
    <property type="match status" value="1"/>
</dbReference>
<dbReference type="PANTHER" id="PTHR43026:SF1">
    <property type="entry name" value="2-HYDROXYACID DEHYDROGENASE HOMOLOG 1-RELATED"/>
    <property type="match status" value="1"/>
</dbReference>
<dbReference type="PROSITE" id="PS00065">
    <property type="entry name" value="D_2_HYDROXYACID_DH_1"/>
    <property type="match status" value="1"/>
</dbReference>
<dbReference type="Gene3D" id="3.40.50.720">
    <property type="entry name" value="NAD(P)-binding Rossmann-like Domain"/>
    <property type="match status" value="2"/>
</dbReference>
<dbReference type="GO" id="GO:0008720">
    <property type="term" value="F:D-lactate dehydrogenase (NAD+) activity"/>
    <property type="evidence" value="ECO:0007669"/>
    <property type="project" value="TreeGrafter"/>
</dbReference>
<proteinExistence type="inferred from homology"/>
<dbReference type="AlphaFoldDB" id="A0A133XM89"/>
<name>A0A133XM89_9RHOO</name>
<keyword evidence="3" id="KW-0520">NAD</keyword>
<protein>
    <submittedName>
        <fullName evidence="7">Hydroxyacid dehydrogenase</fullName>
    </submittedName>
</protein>
<dbReference type="PANTHER" id="PTHR43026">
    <property type="entry name" value="2-HYDROXYACID DEHYDROGENASE HOMOLOG 1-RELATED"/>
    <property type="match status" value="1"/>
</dbReference>
<dbReference type="STRING" id="281362.AT959_02950"/>
<dbReference type="InterPro" id="IPR036291">
    <property type="entry name" value="NAD(P)-bd_dom_sf"/>
</dbReference>
<evidence type="ECO:0000259" key="6">
    <source>
        <dbReference type="Pfam" id="PF02826"/>
    </source>
</evidence>
<dbReference type="SUPFAM" id="SSF52283">
    <property type="entry name" value="Formate/glycerate dehydrogenase catalytic domain-like"/>
    <property type="match status" value="1"/>
</dbReference>
<gene>
    <name evidence="7" type="ORF">AT959_02950</name>
</gene>
<reference evidence="7 8" key="1">
    <citation type="submission" date="2015-12" db="EMBL/GenBank/DDBJ databases">
        <title>Nitrous oxide reduction kinetics distinguish bacteria harboring typical versus atypical NosZ.</title>
        <authorList>
            <person name="Yoon S."/>
            <person name="Nissen S."/>
            <person name="Park D."/>
            <person name="Sanford R.A."/>
            <person name="Loeffler F.E."/>
        </authorList>
    </citation>
    <scope>NUCLEOTIDE SEQUENCE [LARGE SCALE GENOMIC DNA]</scope>
    <source>
        <strain evidence="7 8">ATCC BAA-841</strain>
    </source>
</reference>
<evidence type="ECO:0000256" key="4">
    <source>
        <dbReference type="RuleBase" id="RU003719"/>
    </source>
</evidence>
<dbReference type="GO" id="GO:0051287">
    <property type="term" value="F:NAD binding"/>
    <property type="evidence" value="ECO:0007669"/>
    <property type="project" value="InterPro"/>
</dbReference>
<dbReference type="PROSITE" id="PS00671">
    <property type="entry name" value="D_2_HYDROXYACID_DH_3"/>
    <property type="match status" value="1"/>
</dbReference>
<feature type="domain" description="D-isomer specific 2-hydroxyacid dehydrogenase catalytic" evidence="5">
    <location>
        <begin position="5"/>
        <end position="328"/>
    </location>
</feature>
<evidence type="ECO:0000313" key="8">
    <source>
        <dbReference type="Proteomes" id="UP000070186"/>
    </source>
</evidence>
<keyword evidence="8" id="KW-1185">Reference proteome</keyword>
<keyword evidence="2 4" id="KW-0560">Oxidoreductase</keyword>
<evidence type="ECO:0000256" key="2">
    <source>
        <dbReference type="ARBA" id="ARBA00023002"/>
    </source>
</evidence>
<sequence length="331" mass="35801">MKVSVFSAKRYDREYLDAANRSAGHQLKYFEDPLDLDTVALAAGAEAVCIFVNDKANAAVLEQLKAGGTRLIALRCTGFNNVDLQAAASLGLKVVRVTDYSPYSVAEHAVALLLAINRKIHRAYNRTRDSNFALDGLMGFDLHGKTVAVIGTGKIGRVFAKIMVGFGCNLIGYDKFPSPEFEALGGHYAVPGEIGKDADIVSLHCPLTPETHHIVNAETLSRAKRGALLINTSRGGLVDTEAAIEALKNGQLGGLALDVYEQESDLFFRDLSNTIVTDDVFQRLISFPNVIVTGHQAFFTQEAVRTISETTLQSVSEFASGRPLTNEIKAP</sequence>
<dbReference type="SUPFAM" id="SSF51735">
    <property type="entry name" value="NAD(P)-binding Rossmann-fold domains"/>
    <property type="match status" value="1"/>
</dbReference>
<dbReference type="InterPro" id="IPR029752">
    <property type="entry name" value="D-isomer_DH_CS1"/>
</dbReference>
<dbReference type="Proteomes" id="UP000070186">
    <property type="component" value="Unassembled WGS sequence"/>
</dbReference>
<evidence type="ECO:0000313" key="7">
    <source>
        <dbReference type="EMBL" id="KXB32036.1"/>
    </source>
</evidence>
<feature type="domain" description="D-isomer specific 2-hydroxyacid dehydrogenase NAD-binding" evidence="6">
    <location>
        <begin position="110"/>
        <end position="297"/>
    </location>
</feature>
<evidence type="ECO:0000259" key="5">
    <source>
        <dbReference type="Pfam" id="PF00389"/>
    </source>
</evidence>
<dbReference type="Pfam" id="PF02826">
    <property type="entry name" value="2-Hacid_dh_C"/>
    <property type="match status" value="1"/>
</dbReference>
<comment type="caution">
    <text evidence="7">The sequence shown here is derived from an EMBL/GenBank/DDBJ whole genome shotgun (WGS) entry which is preliminary data.</text>
</comment>
<dbReference type="EMBL" id="LODL01000007">
    <property type="protein sequence ID" value="KXB32036.1"/>
    <property type="molecule type" value="Genomic_DNA"/>
</dbReference>
<comment type="similarity">
    <text evidence="1 4">Belongs to the D-isomer specific 2-hydroxyacid dehydrogenase family.</text>
</comment>
<organism evidence="7 8">
    <name type="scientific">Dechloromonas denitrificans</name>
    <dbReference type="NCBI Taxonomy" id="281362"/>
    <lineage>
        <taxon>Bacteria</taxon>
        <taxon>Pseudomonadati</taxon>
        <taxon>Pseudomonadota</taxon>
        <taxon>Betaproteobacteria</taxon>
        <taxon>Rhodocyclales</taxon>
        <taxon>Azonexaceae</taxon>
        <taxon>Dechloromonas</taxon>
    </lineage>
</organism>